<protein>
    <submittedName>
        <fullName evidence="1">Tetratricopeptide repeat protein</fullName>
    </submittedName>
</protein>
<reference evidence="1 2" key="1">
    <citation type="submission" date="2022-11" db="EMBL/GenBank/DDBJ databases">
        <title>Nonomuraea corallina sp. nov., a new species of the genus Nonomuraea isolated from sea side sediment in Thai sea.</title>
        <authorList>
            <person name="Ngamcharungchit C."/>
            <person name="Matsumoto A."/>
            <person name="Suriyachadkun C."/>
            <person name="Panbangred W."/>
            <person name="Inahashi Y."/>
            <person name="Intra B."/>
        </authorList>
    </citation>
    <scope>NUCLEOTIDE SEQUENCE [LARGE SCALE GENOMIC DNA]</scope>
    <source>
        <strain evidence="1 2">DSM 43553</strain>
    </source>
</reference>
<dbReference type="Gene3D" id="3.40.50.300">
    <property type="entry name" value="P-loop containing nucleotide triphosphate hydrolases"/>
    <property type="match status" value="1"/>
</dbReference>
<dbReference type="Gene3D" id="1.25.40.10">
    <property type="entry name" value="Tetratricopeptide repeat domain"/>
    <property type="match status" value="1"/>
</dbReference>
<proteinExistence type="predicted"/>
<name>A0ABT4SQ39_9ACTN</name>
<dbReference type="Pfam" id="PF13374">
    <property type="entry name" value="TPR_10"/>
    <property type="match status" value="1"/>
</dbReference>
<organism evidence="1 2">
    <name type="scientific">Nonomuraea ferruginea</name>
    <dbReference type="NCBI Taxonomy" id="46174"/>
    <lineage>
        <taxon>Bacteria</taxon>
        <taxon>Bacillati</taxon>
        <taxon>Actinomycetota</taxon>
        <taxon>Actinomycetes</taxon>
        <taxon>Streptosporangiales</taxon>
        <taxon>Streptosporangiaceae</taxon>
        <taxon>Nonomuraea</taxon>
    </lineage>
</organism>
<dbReference type="InterPro" id="IPR053137">
    <property type="entry name" value="NLR-like"/>
</dbReference>
<evidence type="ECO:0000313" key="2">
    <source>
        <dbReference type="Proteomes" id="UP001212498"/>
    </source>
</evidence>
<dbReference type="PANTHER" id="PTHR46082">
    <property type="entry name" value="ATP/GTP-BINDING PROTEIN-RELATED"/>
    <property type="match status" value="1"/>
</dbReference>
<gene>
    <name evidence="1" type="ORF">OUY24_01875</name>
</gene>
<dbReference type="PRINTS" id="PR00364">
    <property type="entry name" value="DISEASERSIST"/>
</dbReference>
<evidence type="ECO:0000313" key="1">
    <source>
        <dbReference type="EMBL" id="MDA0639361.1"/>
    </source>
</evidence>
<dbReference type="RefSeq" id="WP_271274894.1">
    <property type="nucleotide sequence ID" value="NZ_BAABFD010000001.1"/>
</dbReference>
<accession>A0ABT4SQ39</accession>
<dbReference type="SUPFAM" id="SSF48452">
    <property type="entry name" value="TPR-like"/>
    <property type="match status" value="2"/>
</dbReference>
<sequence length="689" mass="74275">MTDEPFPADETRVRQGIAALRDALSAGRDLHITYRSADEGTPVVPGGHGVLWPPLGRLPKRVRGREPLLEQLRTLLGAPDGRVHVLAGLGGTGKSTVALQLADIAVQARRPVWWASAVDAAALSDSLLVLAQALGADDAQVDAARTGRLAACDVLWQALERHRDWLLVIDDADDVAELETAGRTVRDGNGWVRGSRSGLVVVSTRDGDPRHWGRGAELHPVGWLSKEQGGQVLVDLVPWAGDITEAEALAERLGGLALALHHAGSQLASPFAQRQSFSGYQQVLESKGTAVLGGTAGDVDDRAVVGRTWELSLAQLDAAGVGQARGLLRVLAWFAPAVPIPISGLDHEILGRACDSPDPAGVVAGLEALLSVGLIQTSLPAAEGATAEAIAGVMVHPLVAETVREDLDHVETDRAVSAATELLIHATADLQVDKPAHWPAWQKWWAHLEEMLNAAGPLVREPVLANLVCTACVTATMLLWAGSYNASVKISEAALKRLTRLGPDHPVTRPLRRVQAGAYQFVNRLAEADRIYRELLSTASDGNSMESLEIRADLAVVVAEQKRFAEAENLLQELLRDQESALGADDERTLATRYEIARTLAGRGDFAEAENRFRDVLRDQEAWLKPQHPATLATRYEIARVLVKQGDRAEAERLFRQLLKQQQQVLGSDHPHTRLTLRALSGLNEGNIP</sequence>
<dbReference type="SUPFAM" id="SSF52540">
    <property type="entry name" value="P-loop containing nucleoside triphosphate hydrolases"/>
    <property type="match status" value="1"/>
</dbReference>
<dbReference type="Proteomes" id="UP001212498">
    <property type="component" value="Unassembled WGS sequence"/>
</dbReference>
<dbReference type="Pfam" id="PF13424">
    <property type="entry name" value="TPR_12"/>
    <property type="match status" value="1"/>
</dbReference>
<dbReference type="PANTHER" id="PTHR46082:SF6">
    <property type="entry name" value="AAA+ ATPASE DOMAIN-CONTAINING PROTEIN-RELATED"/>
    <property type="match status" value="1"/>
</dbReference>
<comment type="caution">
    <text evidence="1">The sequence shown here is derived from an EMBL/GenBank/DDBJ whole genome shotgun (WGS) entry which is preliminary data.</text>
</comment>
<dbReference type="EMBL" id="JAPNUD010000003">
    <property type="protein sequence ID" value="MDA0639361.1"/>
    <property type="molecule type" value="Genomic_DNA"/>
</dbReference>
<keyword evidence="2" id="KW-1185">Reference proteome</keyword>
<dbReference type="InterPro" id="IPR011990">
    <property type="entry name" value="TPR-like_helical_dom_sf"/>
</dbReference>
<dbReference type="InterPro" id="IPR027417">
    <property type="entry name" value="P-loop_NTPase"/>
</dbReference>